<dbReference type="SMART" id="SM00235">
    <property type="entry name" value="ZnMc"/>
    <property type="match status" value="1"/>
</dbReference>
<dbReference type="InParanoid" id="A0A673VR95"/>
<evidence type="ECO:0000256" key="6">
    <source>
        <dbReference type="PIRSR" id="PIRSR621190-1"/>
    </source>
</evidence>
<evidence type="ECO:0000259" key="9">
    <source>
        <dbReference type="PROSITE" id="PS50835"/>
    </source>
</evidence>
<feature type="binding site" evidence="7">
    <location>
        <position position="120"/>
    </location>
    <ligand>
        <name>Ca(2+)</name>
        <dbReference type="ChEBI" id="CHEBI:29108"/>
        <label>2</label>
    </ligand>
</feature>
<keyword evidence="2" id="KW-0645">Protease</keyword>
<organism evidence="11 12">
    <name type="scientific">Salmo trutta</name>
    <name type="common">Brown trout</name>
    <dbReference type="NCBI Taxonomy" id="8032"/>
    <lineage>
        <taxon>Eukaryota</taxon>
        <taxon>Metazoa</taxon>
        <taxon>Chordata</taxon>
        <taxon>Craniata</taxon>
        <taxon>Vertebrata</taxon>
        <taxon>Euteleostomi</taxon>
        <taxon>Actinopterygii</taxon>
        <taxon>Neopterygii</taxon>
        <taxon>Teleostei</taxon>
        <taxon>Protacanthopterygii</taxon>
        <taxon>Salmoniformes</taxon>
        <taxon>Salmonidae</taxon>
        <taxon>Salmoninae</taxon>
        <taxon>Salmo</taxon>
    </lineage>
</organism>
<keyword evidence="5 7" id="KW-0862">Zinc</keyword>
<feature type="binding site" evidence="7">
    <location>
        <position position="158"/>
    </location>
    <ligand>
        <name>Ca(2+)</name>
        <dbReference type="ChEBI" id="CHEBI:29108"/>
        <label>3</label>
    </ligand>
</feature>
<dbReference type="SUPFAM" id="SSF55486">
    <property type="entry name" value="Metalloproteases ('zincins'), catalytic domain"/>
    <property type="match status" value="1"/>
</dbReference>
<keyword evidence="3 7" id="KW-0479">Metal-binding</keyword>
<dbReference type="PROSITE" id="PS51670">
    <property type="entry name" value="SHKT"/>
    <property type="match status" value="1"/>
</dbReference>
<feature type="binding site" evidence="7">
    <location>
        <position position="153"/>
    </location>
    <ligand>
        <name>Zn(2+)</name>
        <dbReference type="ChEBI" id="CHEBI:29105"/>
        <label>1</label>
    </ligand>
</feature>
<evidence type="ECO:0000259" key="10">
    <source>
        <dbReference type="PROSITE" id="PS51670"/>
    </source>
</evidence>
<feature type="binding site" evidence="7">
    <location>
        <position position="135"/>
    </location>
    <ligand>
        <name>Ca(2+)</name>
        <dbReference type="ChEBI" id="CHEBI:29108"/>
        <label>3</label>
    </ligand>
</feature>
<dbReference type="GeneTree" id="ENSGT00940000165683"/>
<feature type="binding site" evidence="7">
    <location>
        <position position="202"/>
    </location>
    <ligand>
        <name>Zn(2+)</name>
        <dbReference type="ChEBI" id="CHEBI:29105"/>
        <label>2</label>
        <note>catalytic</note>
    </ligand>
</feature>
<dbReference type="GO" id="GO:0030198">
    <property type="term" value="P:extracellular matrix organization"/>
    <property type="evidence" value="ECO:0007669"/>
    <property type="project" value="TreeGrafter"/>
</dbReference>
<feature type="binding site" evidence="7">
    <location>
        <position position="136"/>
    </location>
    <ligand>
        <name>Ca(2+)</name>
        <dbReference type="ChEBI" id="CHEBI:29108"/>
        <label>3</label>
    </ligand>
</feature>
<dbReference type="InterPro" id="IPR021190">
    <property type="entry name" value="Pept_M10A"/>
</dbReference>
<keyword evidence="8" id="KW-1015">Disulfide bond</keyword>
<evidence type="ECO:0000313" key="11">
    <source>
        <dbReference type="Ensembl" id="ENSSTUP00000002679.1"/>
    </source>
</evidence>
<evidence type="ECO:0000256" key="1">
    <source>
        <dbReference type="ARBA" id="ARBA00010370"/>
    </source>
</evidence>
<accession>A0A673VR95</accession>
<dbReference type="InterPro" id="IPR003582">
    <property type="entry name" value="ShKT_dom"/>
</dbReference>
<comment type="caution">
    <text evidence="8">Lacks conserved residue(s) required for the propagation of feature annotation.</text>
</comment>
<dbReference type="OMA" id="NIRITFI"/>
<dbReference type="SMART" id="SM00254">
    <property type="entry name" value="ShKT"/>
    <property type="match status" value="1"/>
</dbReference>
<proteinExistence type="inferred from homology"/>
<dbReference type="InterPro" id="IPR033739">
    <property type="entry name" value="M10A_MMP"/>
</dbReference>
<dbReference type="GO" id="GO:0030574">
    <property type="term" value="P:collagen catabolic process"/>
    <property type="evidence" value="ECO:0007669"/>
    <property type="project" value="TreeGrafter"/>
</dbReference>
<sequence length="354" mass="40212">MLLVHGHVMLFLSPLIISLSLISIQRALLAWDTYGNIAKSLSSLKHHPVTGAALSRSRRYAIKPLGHKWKHFNLTYKIVKFPNTLNKDATRQAISIAFSKWSDVSPLYFAKIKNPNKSADIIIDCWWSPLHPCFDGLNGELAHAFLPPCGEIHFDNHEFWILGRSRFSWKQGVWLNDLVQVAAHEIGHALGLWHSRDPQALMHPNATYTGQRNIAQDDIWGIQRLYGCMDKKRVCDPWARLGFCERRKSFMKKHCARRCDLCYEPLEAVTTLSPPPANVKIKIVPRGKVVGFRCGTKNPRSPPKVSWYKDGEQLVISIPGYITMKDRALIPVTSIVAFYPLFEKVSTNSIGSYL</sequence>
<reference evidence="11" key="2">
    <citation type="submission" date="2025-09" db="UniProtKB">
        <authorList>
            <consortium name="Ensembl"/>
        </authorList>
    </citation>
    <scope>IDENTIFICATION</scope>
</reference>
<dbReference type="Pfam" id="PF00413">
    <property type="entry name" value="Peptidase_M10"/>
    <property type="match status" value="1"/>
</dbReference>
<evidence type="ECO:0000256" key="4">
    <source>
        <dbReference type="ARBA" id="ARBA00022801"/>
    </source>
</evidence>
<keyword evidence="12" id="KW-1185">Reference proteome</keyword>
<dbReference type="Gene3D" id="1.10.10.1940">
    <property type="match status" value="1"/>
</dbReference>
<dbReference type="GO" id="GO:0008270">
    <property type="term" value="F:zinc ion binding"/>
    <property type="evidence" value="ECO:0007669"/>
    <property type="project" value="InterPro"/>
</dbReference>
<keyword evidence="7" id="KW-0106">Calcium</keyword>
<dbReference type="InterPro" id="IPR024079">
    <property type="entry name" value="MetalloPept_cat_dom_sf"/>
</dbReference>
<evidence type="ECO:0000256" key="8">
    <source>
        <dbReference type="PROSITE-ProRule" id="PRU01005"/>
    </source>
</evidence>
<evidence type="ECO:0000313" key="12">
    <source>
        <dbReference type="Proteomes" id="UP000472277"/>
    </source>
</evidence>
<dbReference type="PRINTS" id="PR00138">
    <property type="entry name" value="MATRIXIN"/>
</dbReference>
<evidence type="ECO:0000256" key="5">
    <source>
        <dbReference type="ARBA" id="ARBA00022833"/>
    </source>
</evidence>
<keyword evidence="4" id="KW-0378">Hydrolase</keyword>
<feature type="binding site" evidence="7">
    <location>
        <position position="155"/>
    </location>
    <ligand>
        <name>Ca(2+)</name>
        <dbReference type="ChEBI" id="CHEBI:29108"/>
        <label>3</label>
    </ligand>
</feature>
<dbReference type="Ensembl" id="ENSSTUT00000002855.1">
    <property type="protein sequence ID" value="ENSSTUP00000002679.1"/>
    <property type="gene ID" value="ENSSTUG00000001381.1"/>
</dbReference>
<name>A0A673VR95_SALTR</name>
<dbReference type="InterPro" id="IPR007110">
    <property type="entry name" value="Ig-like_dom"/>
</dbReference>
<feature type="active site" evidence="6">
    <location>
        <position position="185"/>
    </location>
</feature>
<feature type="domain" description="ShKT" evidence="10">
    <location>
        <begin position="228"/>
        <end position="262"/>
    </location>
</feature>
<feature type="binding site" evidence="7">
    <location>
        <position position="194"/>
    </location>
    <ligand>
        <name>Zn(2+)</name>
        <dbReference type="ChEBI" id="CHEBI:29105"/>
        <label>2</label>
        <note>catalytic</note>
    </ligand>
</feature>
<comment type="similarity">
    <text evidence="1">Belongs to the peptidase M10A family.</text>
</comment>
<feature type="disulfide bond" evidence="8">
    <location>
        <begin position="228"/>
        <end position="262"/>
    </location>
</feature>
<dbReference type="AlphaFoldDB" id="A0A673VR95"/>
<reference evidence="11" key="1">
    <citation type="submission" date="2025-08" db="UniProtKB">
        <authorList>
            <consortium name="Ensembl"/>
        </authorList>
    </citation>
    <scope>IDENTIFICATION</scope>
</reference>
<comment type="cofactor">
    <cofactor evidence="7">
        <name>Ca(2+)</name>
        <dbReference type="ChEBI" id="CHEBI:29108"/>
    </cofactor>
    <text evidence="7">Can bind about 5 Ca(2+) ions per subunit.</text>
</comment>
<feature type="domain" description="Ig-like" evidence="9">
    <location>
        <begin position="276"/>
        <end position="354"/>
    </location>
</feature>
<comment type="cofactor">
    <cofactor evidence="7">
        <name>Zn(2+)</name>
        <dbReference type="ChEBI" id="CHEBI:29105"/>
    </cofactor>
    <text evidence="7">Binds 2 Zn(2+) ions per subunit.</text>
</comment>
<feature type="binding site" evidence="7">
    <location>
        <position position="158"/>
    </location>
    <ligand>
        <name>Ca(2+)</name>
        <dbReference type="ChEBI" id="CHEBI:29108"/>
        <label>1</label>
    </ligand>
</feature>
<feature type="binding site" evidence="7">
    <location>
        <position position="184"/>
    </location>
    <ligand>
        <name>Zn(2+)</name>
        <dbReference type="ChEBI" id="CHEBI:29105"/>
        <label>2</label>
        <note>catalytic</note>
    </ligand>
</feature>
<feature type="binding site" evidence="7">
    <location>
        <position position="188"/>
    </location>
    <ligand>
        <name>Zn(2+)</name>
        <dbReference type="ChEBI" id="CHEBI:29105"/>
        <label>2</label>
        <note>catalytic</note>
    </ligand>
</feature>
<dbReference type="GO" id="GO:0004222">
    <property type="term" value="F:metalloendopeptidase activity"/>
    <property type="evidence" value="ECO:0007669"/>
    <property type="project" value="InterPro"/>
</dbReference>
<dbReference type="PANTHER" id="PTHR10201">
    <property type="entry name" value="MATRIX METALLOPROTEINASE"/>
    <property type="match status" value="1"/>
</dbReference>
<dbReference type="GO" id="GO:0005615">
    <property type="term" value="C:extracellular space"/>
    <property type="evidence" value="ECO:0007669"/>
    <property type="project" value="TreeGrafter"/>
</dbReference>
<dbReference type="InterPro" id="IPR006026">
    <property type="entry name" value="Peptidase_Metallo"/>
</dbReference>
<evidence type="ECO:0000256" key="2">
    <source>
        <dbReference type="ARBA" id="ARBA00022670"/>
    </source>
</evidence>
<dbReference type="Proteomes" id="UP000472277">
    <property type="component" value="Chromosome 13"/>
</dbReference>
<protein>
    <submittedName>
        <fullName evidence="11">Matrix metallopeptidase 23bb</fullName>
    </submittedName>
</protein>
<dbReference type="GO" id="GO:0006508">
    <property type="term" value="P:proteolysis"/>
    <property type="evidence" value="ECO:0007669"/>
    <property type="project" value="UniProtKB-KW"/>
</dbReference>
<feature type="binding site" evidence="7">
    <location>
        <position position="143"/>
    </location>
    <ligand>
        <name>Zn(2+)</name>
        <dbReference type="ChEBI" id="CHEBI:29105"/>
        <label>1</label>
    </ligand>
</feature>
<dbReference type="GO" id="GO:0031012">
    <property type="term" value="C:extracellular matrix"/>
    <property type="evidence" value="ECO:0007669"/>
    <property type="project" value="InterPro"/>
</dbReference>
<evidence type="ECO:0000256" key="3">
    <source>
        <dbReference type="ARBA" id="ARBA00022723"/>
    </source>
</evidence>
<evidence type="ECO:0000256" key="7">
    <source>
        <dbReference type="PIRSR" id="PIRSR621190-2"/>
    </source>
</evidence>
<dbReference type="CDD" id="cd04278">
    <property type="entry name" value="ZnMc_MMP"/>
    <property type="match status" value="1"/>
</dbReference>
<dbReference type="PROSITE" id="PS50835">
    <property type="entry name" value="IG_LIKE"/>
    <property type="match status" value="1"/>
</dbReference>
<dbReference type="Gene3D" id="3.40.390.10">
    <property type="entry name" value="Collagenase (Catalytic Domain)"/>
    <property type="match status" value="1"/>
</dbReference>
<dbReference type="PANTHER" id="PTHR10201:SF120">
    <property type="entry name" value="MATRIX METALLOPEPTIDASE 23A, LIKE"/>
    <property type="match status" value="1"/>
</dbReference>
<dbReference type="InterPro" id="IPR001818">
    <property type="entry name" value="Pept_M10_metallopeptidase"/>
</dbReference>